<feature type="non-terminal residue" evidence="2">
    <location>
        <position position="110"/>
    </location>
</feature>
<dbReference type="Proteomes" id="UP001153269">
    <property type="component" value="Unassembled WGS sequence"/>
</dbReference>
<feature type="compositionally biased region" description="Basic and acidic residues" evidence="1">
    <location>
        <begin position="27"/>
        <end position="85"/>
    </location>
</feature>
<evidence type="ECO:0000313" key="2">
    <source>
        <dbReference type="EMBL" id="CAB1445370.1"/>
    </source>
</evidence>
<organism evidence="2 3">
    <name type="scientific">Pleuronectes platessa</name>
    <name type="common">European plaice</name>
    <dbReference type="NCBI Taxonomy" id="8262"/>
    <lineage>
        <taxon>Eukaryota</taxon>
        <taxon>Metazoa</taxon>
        <taxon>Chordata</taxon>
        <taxon>Craniata</taxon>
        <taxon>Vertebrata</taxon>
        <taxon>Euteleostomi</taxon>
        <taxon>Actinopterygii</taxon>
        <taxon>Neopterygii</taxon>
        <taxon>Teleostei</taxon>
        <taxon>Neoteleostei</taxon>
        <taxon>Acanthomorphata</taxon>
        <taxon>Carangaria</taxon>
        <taxon>Pleuronectiformes</taxon>
        <taxon>Pleuronectoidei</taxon>
        <taxon>Pleuronectidae</taxon>
        <taxon>Pleuronectes</taxon>
    </lineage>
</organism>
<protein>
    <submittedName>
        <fullName evidence="2">Uncharacterized protein</fullName>
    </submittedName>
</protein>
<comment type="caution">
    <text evidence="2">The sequence shown here is derived from an EMBL/GenBank/DDBJ whole genome shotgun (WGS) entry which is preliminary data.</text>
</comment>
<dbReference type="AlphaFoldDB" id="A0A9N7V4D5"/>
<gene>
    <name evidence="2" type="ORF">PLEPLA_LOCUS33101</name>
</gene>
<feature type="compositionally biased region" description="Basic and acidic residues" evidence="1">
    <location>
        <begin position="96"/>
        <end position="110"/>
    </location>
</feature>
<reference evidence="2" key="1">
    <citation type="submission" date="2020-03" db="EMBL/GenBank/DDBJ databases">
        <authorList>
            <person name="Weist P."/>
        </authorList>
    </citation>
    <scope>NUCLEOTIDE SEQUENCE</scope>
</reference>
<evidence type="ECO:0000313" key="3">
    <source>
        <dbReference type="Proteomes" id="UP001153269"/>
    </source>
</evidence>
<keyword evidence="3" id="KW-1185">Reference proteome</keyword>
<sequence>AGMRWCVPTETWHQQHRDTGTQRTLRGRREQIIVHSRAQRESDGRAGRAERSENNQVKEHNGKHIKVELNGRDRATGEEQQHNVESECSWCRRQGGIRDPHGSVSEPRPK</sequence>
<feature type="region of interest" description="Disordered" evidence="1">
    <location>
        <begin position="1"/>
        <end position="110"/>
    </location>
</feature>
<name>A0A9N7V4D5_PLEPL</name>
<accession>A0A9N7V4D5</accession>
<evidence type="ECO:0000256" key="1">
    <source>
        <dbReference type="SAM" id="MobiDB-lite"/>
    </source>
</evidence>
<proteinExistence type="predicted"/>
<dbReference type="EMBL" id="CADEAL010003624">
    <property type="protein sequence ID" value="CAB1445370.1"/>
    <property type="molecule type" value="Genomic_DNA"/>
</dbReference>